<dbReference type="eggNOG" id="COG1317">
    <property type="taxonomic scope" value="Bacteria"/>
</dbReference>
<reference evidence="12 13" key="1">
    <citation type="submission" date="2006-08" db="EMBL/GenBank/DDBJ databases">
        <title>Complete sequence of Shewanella frigidimarina NCIMB 400.</title>
        <authorList>
            <consortium name="US DOE Joint Genome Institute"/>
            <person name="Copeland A."/>
            <person name="Lucas S."/>
            <person name="Lapidus A."/>
            <person name="Barry K."/>
            <person name="Detter J.C."/>
            <person name="Glavina del Rio T."/>
            <person name="Hammon N."/>
            <person name="Israni S."/>
            <person name="Dalin E."/>
            <person name="Tice H."/>
            <person name="Pitluck S."/>
            <person name="Fredrickson J.K."/>
            <person name="Kolker E."/>
            <person name="McCuel L.A."/>
            <person name="DiChristina T."/>
            <person name="Nealson K.H."/>
            <person name="Newman D."/>
            <person name="Tiedje J.M."/>
            <person name="Zhou J."/>
            <person name="Romine M.F."/>
            <person name="Culley D.E."/>
            <person name="Serres M."/>
            <person name="Chertkov O."/>
            <person name="Brettin T."/>
            <person name="Bruce D."/>
            <person name="Han C."/>
            <person name="Tapia R."/>
            <person name="Gilna P."/>
            <person name="Schmutz J."/>
            <person name="Larimer F."/>
            <person name="Land M."/>
            <person name="Hauser L."/>
            <person name="Kyrpides N."/>
            <person name="Mikhailova N."/>
            <person name="Richardson P."/>
        </authorList>
    </citation>
    <scope>NUCLEOTIDE SEQUENCE [LARGE SCALE GENOMIC DNA]</scope>
    <source>
        <strain evidence="12 13">NCIMB 400</strain>
    </source>
</reference>
<dbReference type="HOGENOM" id="CLU_062625_0_0_6"/>
<feature type="compositionally biased region" description="Polar residues" evidence="10">
    <location>
        <begin position="359"/>
        <end position="376"/>
    </location>
</feature>
<evidence type="ECO:0000256" key="7">
    <source>
        <dbReference type="ARBA" id="ARBA00022795"/>
    </source>
</evidence>
<dbReference type="NCBIfam" id="NF004267">
    <property type="entry name" value="PRK05687.1-3"/>
    <property type="match status" value="1"/>
</dbReference>
<dbReference type="OrthoDB" id="8480773at2"/>
<sequence>MPESKSPKDALNTDSEYEFSHWQLPDITKDSSLEPSNLFGQFSEAHTPTPVTGAEKSMAPPTMAQIEDIRAAAEQEGFEQGKQEGHQQGLEQGRLEGLEQGHQQGFTQGEQQGLEAGQIKANELIAQLNHIISQFELPLSILDNEIEAELLAMTISLAKSVIGHELKTHPEHILSALRQGVDALPLKEQLVKLRFNQADAELVNQCYSAEQLQRNQWQIDIDPTLANGDCMIESVRSAVDLRVEQRISQVFSELDAQSNQLAKNVQQQKSTHPQYQTTSVDNLSEHQQAAELAGRTDSTENTDRDEIGQGDVEELGAEMGADKVAEPLVQQIDTSSAASIDAEDSDVVDSDGGVTLDTSTPLDTSAPLNTNAQADTSIADKVADAQQQTKDLSQGNTDEHSST</sequence>
<organism evidence="12 13">
    <name type="scientific">Shewanella frigidimarina (strain NCIMB 400)</name>
    <dbReference type="NCBI Taxonomy" id="318167"/>
    <lineage>
        <taxon>Bacteria</taxon>
        <taxon>Pseudomonadati</taxon>
        <taxon>Pseudomonadota</taxon>
        <taxon>Gammaproteobacteria</taxon>
        <taxon>Alteromonadales</taxon>
        <taxon>Shewanellaceae</taxon>
        <taxon>Shewanella</taxon>
    </lineage>
</organism>
<evidence type="ECO:0000259" key="11">
    <source>
        <dbReference type="Pfam" id="PF02108"/>
    </source>
</evidence>
<name>Q085M8_SHEFN</name>
<keyword evidence="13" id="KW-1185">Reference proteome</keyword>
<evidence type="ECO:0000313" key="13">
    <source>
        <dbReference type="Proteomes" id="UP000000684"/>
    </source>
</evidence>
<dbReference type="KEGG" id="sfr:Sfri_1184"/>
<feature type="compositionally biased region" description="Polar residues" evidence="10">
    <location>
        <begin position="385"/>
        <end position="396"/>
    </location>
</feature>
<dbReference type="Pfam" id="PF02108">
    <property type="entry name" value="FliH"/>
    <property type="match status" value="1"/>
</dbReference>
<dbReference type="GO" id="GO:0044781">
    <property type="term" value="P:bacterial-type flagellum organization"/>
    <property type="evidence" value="ECO:0007669"/>
    <property type="project" value="UniProtKB-KW"/>
</dbReference>
<feature type="region of interest" description="Disordered" evidence="10">
    <location>
        <begin position="27"/>
        <end position="57"/>
    </location>
</feature>
<dbReference type="NCBIfam" id="NF004270">
    <property type="entry name" value="PRK05687.2-1"/>
    <property type="match status" value="1"/>
</dbReference>
<evidence type="ECO:0000313" key="12">
    <source>
        <dbReference type="EMBL" id="ABI71037.1"/>
    </source>
</evidence>
<dbReference type="InterPro" id="IPR000563">
    <property type="entry name" value="Flag_FliH"/>
</dbReference>
<keyword evidence="12" id="KW-0966">Cell projection</keyword>
<feature type="domain" description="Flagellar assembly protein FliH/Type III secretion system HrpE" evidence="11">
    <location>
        <begin position="123"/>
        <end position="249"/>
    </location>
</feature>
<dbReference type="RefSeq" id="WP_011636658.1">
    <property type="nucleotide sequence ID" value="NC_008345.1"/>
</dbReference>
<feature type="compositionally biased region" description="Basic and acidic residues" evidence="10">
    <location>
        <begin position="297"/>
        <end position="307"/>
    </location>
</feature>
<keyword evidence="6" id="KW-0963">Cytoplasm</keyword>
<keyword evidence="9" id="KW-1006">Bacterial flagellum protein export</keyword>
<dbReference type="AlphaFoldDB" id="Q085M8"/>
<keyword evidence="7" id="KW-1005">Bacterial flagellum biogenesis</keyword>
<comment type="subcellular location">
    <subcellularLocation>
        <location evidence="2">Cytoplasm</location>
    </subcellularLocation>
</comment>
<dbReference type="GO" id="GO:0009288">
    <property type="term" value="C:bacterial-type flagellum"/>
    <property type="evidence" value="ECO:0007669"/>
    <property type="project" value="InterPro"/>
</dbReference>
<keyword evidence="5" id="KW-0813">Transport</keyword>
<dbReference type="PRINTS" id="PR01003">
    <property type="entry name" value="FLGFLIH"/>
</dbReference>
<feature type="compositionally biased region" description="Polar residues" evidence="10">
    <location>
        <begin position="262"/>
        <end position="287"/>
    </location>
</feature>
<accession>Q085M8</accession>
<dbReference type="InterPro" id="IPR051472">
    <property type="entry name" value="T3SS_Stator/FliH"/>
</dbReference>
<feature type="region of interest" description="Disordered" evidence="10">
    <location>
        <begin position="335"/>
        <end position="403"/>
    </location>
</feature>
<dbReference type="EMBL" id="CP000447">
    <property type="protein sequence ID" value="ABI71037.1"/>
    <property type="molecule type" value="Genomic_DNA"/>
</dbReference>
<gene>
    <name evidence="12" type="ordered locus">Sfri_1184</name>
</gene>
<dbReference type="STRING" id="318167.Sfri_1184"/>
<protein>
    <recommendedName>
        <fullName evidence="4">Flagellar assembly protein FliH</fullName>
    </recommendedName>
</protein>
<evidence type="ECO:0000256" key="5">
    <source>
        <dbReference type="ARBA" id="ARBA00022448"/>
    </source>
</evidence>
<dbReference type="GO" id="GO:0015031">
    <property type="term" value="P:protein transport"/>
    <property type="evidence" value="ECO:0007669"/>
    <property type="project" value="UniProtKB-KW"/>
</dbReference>
<evidence type="ECO:0000256" key="9">
    <source>
        <dbReference type="ARBA" id="ARBA00023225"/>
    </source>
</evidence>
<keyword evidence="12" id="KW-0282">Flagellum</keyword>
<keyword evidence="8" id="KW-0653">Protein transport</keyword>
<dbReference type="PANTHER" id="PTHR34982">
    <property type="entry name" value="YOP PROTEINS TRANSLOCATION PROTEIN L"/>
    <property type="match status" value="1"/>
</dbReference>
<evidence type="ECO:0000256" key="1">
    <source>
        <dbReference type="ARBA" id="ARBA00003041"/>
    </source>
</evidence>
<evidence type="ECO:0000256" key="6">
    <source>
        <dbReference type="ARBA" id="ARBA00022490"/>
    </source>
</evidence>
<comment type="similarity">
    <text evidence="3">Belongs to the FliH family.</text>
</comment>
<dbReference type="GO" id="GO:0071973">
    <property type="term" value="P:bacterial-type flagellum-dependent cell motility"/>
    <property type="evidence" value="ECO:0007669"/>
    <property type="project" value="InterPro"/>
</dbReference>
<dbReference type="GeneID" id="41839435"/>
<proteinExistence type="inferred from homology"/>
<dbReference type="GO" id="GO:0003774">
    <property type="term" value="F:cytoskeletal motor activity"/>
    <property type="evidence" value="ECO:0007669"/>
    <property type="project" value="InterPro"/>
</dbReference>
<comment type="function">
    <text evidence="1">Needed for flagellar regrowth and assembly.</text>
</comment>
<dbReference type="GO" id="GO:0005829">
    <property type="term" value="C:cytosol"/>
    <property type="evidence" value="ECO:0007669"/>
    <property type="project" value="TreeGrafter"/>
</dbReference>
<evidence type="ECO:0000256" key="4">
    <source>
        <dbReference type="ARBA" id="ARBA00016507"/>
    </source>
</evidence>
<evidence type="ECO:0000256" key="2">
    <source>
        <dbReference type="ARBA" id="ARBA00004496"/>
    </source>
</evidence>
<keyword evidence="12" id="KW-0969">Cilium</keyword>
<dbReference type="PANTHER" id="PTHR34982:SF1">
    <property type="entry name" value="FLAGELLAR ASSEMBLY PROTEIN FLIH"/>
    <property type="match status" value="1"/>
</dbReference>
<dbReference type="Proteomes" id="UP000000684">
    <property type="component" value="Chromosome"/>
</dbReference>
<evidence type="ECO:0000256" key="8">
    <source>
        <dbReference type="ARBA" id="ARBA00022927"/>
    </source>
</evidence>
<dbReference type="InterPro" id="IPR018035">
    <property type="entry name" value="Flagellar_FliH/T3SS_HrpE"/>
</dbReference>
<evidence type="ECO:0000256" key="3">
    <source>
        <dbReference type="ARBA" id="ARBA00006602"/>
    </source>
</evidence>
<evidence type="ECO:0000256" key="10">
    <source>
        <dbReference type="SAM" id="MobiDB-lite"/>
    </source>
</evidence>
<feature type="region of interest" description="Disordered" evidence="10">
    <location>
        <begin position="262"/>
        <end position="307"/>
    </location>
</feature>
<feature type="compositionally biased region" description="Polar residues" evidence="10">
    <location>
        <begin position="33"/>
        <end position="50"/>
    </location>
</feature>